<keyword evidence="2" id="KW-0472">Membrane</keyword>
<reference evidence="3" key="1">
    <citation type="submission" date="2020-03" db="EMBL/GenBank/DDBJ databases">
        <title>Draft Genome Sequence of Cylindrodendrum hubeiense.</title>
        <authorList>
            <person name="Buettner E."/>
            <person name="Kellner H."/>
        </authorList>
    </citation>
    <scope>NUCLEOTIDE SEQUENCE</scope>
    <source>
        <strain evidence="3">IHI 201604</strain>
    </source>
</reference>
<keyword evidence="2" id="KW-1133">Transmembrane helix</keyword>
<evidence type="ECO:0000256" key="1">
    <source>
        <dbReference type="SAM" id="MobiDB-lite"/>
    </source>
</evidence>
<dbReference type="Proteomes" id="UP000722485">
    <property type="component" value="Unassembled WGS sequence"/>
</dbReference>
<feature type="region of interest" description="Disordered" evidence="1">
    <location>
        <begin position="1"/>
        <end position="63"/>
    </location>
</feature>
<dbReference type="InterPro" id="IPR021514">
    <property type="entry name" value="DUF3176"/>
</dbReference>
<dbReference type="PANTHER" id="PTHR35394:SF5">
    <property type="entry name" value="DUF3176 DOMAIN-CONTAINING PROTEIN"/>
    <property type="match status" value="1"/>
</dbReference>
<dbReference type="Pfam" id="PF11374">
    <property type="entry name" value="DUF3176"/>
    <property type="match status" value="1"/>
</dbReference>
<keyword evidence="4" id="KW-1185">Reference proteome</keyword>
<name>A0A9P5LJQ5_9HYPO</name>
<feature type="transmembrane region" description="Helical" evidence="2">
    <location>
        <begin position="550"/>
        <end position="569"/>
    </location>
</feature>
<dbReference type="AlphaFoldDB" id="A0A9P5LJQ5"/>
<evidence type="ECO:0000313" key="4">
    <source>
        <dbReference type="Proteomes" id="UP000722485"/>
    </source>
</evidence>
<proteinExistence type="predicted"/>
<dbReference type="OrthoDB" id="5242705at2759"/>
<feature type="compositionally biased region" description="Pro residues" evidence="1">
    <location>
        <begin position="39"/>
        <end position="48"/>
    </location>
</feature>
<evidence type="ECO:0000313" key="3">
    <source>
        <dbReference type="EMBL" id="KAF7554227.1"/>
    </source>
</evidence>
<organism evidence="3 4">
    <name type="scientific">Cylindrodendrum hubeiense</name>
    <dbReference type="NCBI Taxonomy" id="595255"/>
    <lineage>
        <taxon>Eukaryota</taxon>
        <taxon>Fungi</taxon>
        <taxon>Dikarya</taxon>
        <taxon>Ascomycota</taxon>
        <taxon>Pezizomycotina</taxon>
        <taxon>Sordariomycetes</taxon>
        <taxon>Hypocreomycetidae</taxon>
        <taxon>Hypocreales</taxon>
        <taxon>Nectriaceae</taxon>
        <taxon>Cylindrodendrum</taxon>
    </lineage>
</organism>
<gene>
    <name evidence="3" type="ORF">G7Z17_g3074</name>
</gene>
<protein>
    <submittedName>
        <fullName evidence="3">Uncharacterized protein</fullName>
    </submittedName>
</protein>
<sequence>MASYTPLAHLPPYPEPSHGSQDRSEPENHSTPPESLIEPSPPTPLSPEPEPEPAESTETINQPESTHNLIGSWWLELSSLTICLTSFAAIAKWNWTTRYSEPLITFERFDAASRGAWGSLRLIGTFLQHPHWASLGALTTIILLAFEPLIQIILTFEDQPVTVNGTEHAQVPSIDGTQATEATAFIGRSSLLDAGIWTILEGSCAMGFIPFPGPDGKESKYPFGCGSSNVRPDMGIAAAIWNGFSPLITKQNLWPTFTWGYFDDPPDVSNNSPDANLEMSDQTLSITKYTIPEVSLQLSNYNGKSRCASETDLCPDTYLSAKFTTNPGHTISFRELNTLILATQFLQANESWHDNETTWEDTAVTAQECSLFFCINEYETIIEKSILRERVSSSWNIRTPASYDSTIKEVGEFMAYANYTLDMNGAWPELTDLQISIPNQDYSSRAGNLSQQSFNITQASIMSLLKTLKDGFGLADCTSNCTTNTTIYPALGSSQPSSLMSGLGETNNVSLTFETVALSLTKWMRDREFSTTSVVHGDATMFVVITRVKWIFLVFPAVTLILGIVFAALSIRETHRLKRGAWKDSALVTLACAPTGEFRDRLQAAVATGKIFEVGRMAEVMMEYRDGLGNLVLKKEEDQPRV</sequence>
<evidence type="ECO:0000256" key="2">
    <source>
        <dbReference type="SAM" id="Phobius"/>
    </source>
</evidence>
<comment type="caution">
    <text evidence="3">The sequence shown here is derived from an EMBL/GenBank/DDBJ whole genome shotgun (WGS) entry which is preliminary data.</text>
</comment>
<dbReference type="PANTHER" id="PTHR35394">
    <property type="entry name" value="DUF3176 DOMAIN-CONTAINING PROTEIN"/>
    <property type="match status" value="1"/>
</dbReference>
<keyword evidence="2" id="KW-0812">Transmembrane</keyword>
<dbReference type="EMBL" id="JAANBB010000035">
    <property type="protein sequence ID" value="KAF7554227.1"/>
    <property type="molecule type" value="Genomic_DNA"/>
</dbReference>
<accession>A0A9P5LJQ5</accession>